<reference evidence="1" key="1">
    <citation type="journal article" date="2021" name="Sci. Rep.">
        <title>Diploid genomic architecture of Nitzschia inconspicua, an elite biomass production diatom.</title>
        <authorList>
            <person name="Oliver A."/>
            <person name="Podell S."/>
            <person name="Pinowska A."/>
            <person name="Traller J.C."/>
            <person name="Smith S.R."/>
            <person name="McClure R."/>
            <person name="Beliaev A."/>
            <person name="Bohutskyi P."/>
            <person name="Hill E.A."/>
            <person name="Rabines A."/>
            <person name="Zheng H."/>
            <person name="Allen L.Z."/>
            <person name="Kuo A."/>
            <person name="Grigoriev I.V."/>
            <person name="Allen A.E."/>
            <person name="Hazlebeck D."/>
            <person name="Allen E.E."/>
        </authorList>
    </citation>
    <scope>NUCLEOTIDE SEQUENCE</scope>
    <source>
        <strain evidence="1">Hildebrandi</strain>
    </source>
</reference>
<sequence length="133" mass="15181">MDLRTTSISEAMYWSMKSGFDGARSGMDTVTAANTMMDKSDRRLEGIQKENALQERRTQKFSSLPTAGHLTEFCQKGTKHQWGRRGLYVVVQANVDQGGRWVFQPREHSGGISAPPRYTRLRRVKLINTKYLI</sequence>
<evidence type="ECO:0000313" key="2">
    <source>
        <dbReference type="Proteomes" id="UP000693970"/>
    </source>
</evidence>
<comment type="caution">
    <text evidence="1">The sequence shown here is derived from an EMBL/GenBank/DDBJ whole genome shotgun (WGS) entry which is preliminary data.</text>
</comment>
<evidence type="ECO:0000313" key="1">
    <source>
        <dbReference type="EMBL" id="KAG7369587.1"/>
    </source>
</evidence>
<dbReference type="Proteomes" id="UP000693970">
    <property type="component" value="Unassembled WGS sequence"/>
</dbReference>
<reference evidence="1" key="2">
    <citation type="submission" date="2021-04" db="EMBL/GenBank/DDBJ databases">
        <authorList>
            <person name="Podell S."/>
        </authorList>
    </citation>
    <scope>NUCLEOTIDE SEQUENCE</scope>
    <source>
        <strain evidence="1">Hildebrandi</strain>
    </source>
</reference>
<gene>
    <name evidence="1" type="ORF">IV203_027333</name>
</gene>
<accession>A0A9K3LWI4</accession>
<proteinExistence type="predicted"/>
<dbReference type="AlphaFoldDB" id="A0A9K3LWI4"/>
<organism evidence="1 2">
    <name type="scientific">Nitzschia inconspicua</name>
    <dbReference type="NCBI Taxonomy" id="303405"/>
    <lineage>
        <taxon>Eukaryota</taxon>
        <taxon>Sar</taxon>
        <taxon>Stramenopiles</taxon>
        <taxon>Ochrophyta</taxon>
        <taxon>Bacillariophyta</taxon>
        <taxon>Bacillariophyceae</taxon>
        <taxon>Bacillariophycidae</taxon>
        <taxon>Bacillariales</taxon>
        <taxon>Bacillariaceae</taxon>
        <taxon>Nitzschia</taxon>
    </lineage>
</organism>
<dbReference type="EMBL" id="JAGRRH010000005">
    <property type="protein sequence ID" value="KAG7369587.1"/>
    <property type="molecule type" value="Genomic_DNA"/>
</dbReference>
<name>A0A9K3LWI4_9STRA</name>
<protein>
    <submittedName>
        <fullName evidence="1">Uncharacterized protein</fullName>
    </submittedName>
</protein>
<keyword evidence="2" id="KW-1185">Reference proteome</keyword>